<sequence>MPDSSLKNLGLHENFSDDELKVGALVDGLATGSAAKAGGDGPANHPHQADMVGGDFAFTLGDGFSITFNLDHILSKAHGVYDTGFSIVQANSLADQDRAYDIRMHNQGEANADAPGETATDGLDVADGWDLKVDEDPAAGSLADASTGLADAAFHHEIVQGANLLSHAVDAAGDDPRLTPVGTDGDVD</sequence>
<organism evidence="1 2">
    <name type="scientific">Sinorhizobium saheli</name>
    <dbReference type="NCBI Taxonomy" id="36856"/>
    <lineage>
        <taxon>Bacteria</taxon>
        <taxon>Pseudomonadati</taxon>
        <taxon>Pseudomonadota</taxon>
        <taxon>Alphaproteobacteria</taxon>
        <taxon>Hyphomicrobiales</taxon>
        <taxon>Rhizobiaceae</taxon>
        <taxon>Sinorhizobium/Ensifer group</taxon>
        <taxon>Sinorhizobium</taxon>
    </lineage>
</organism>
<comment type="caution">
    <text evidence="1">The sequence shown here is derived from an EMBL/GenBank/DDBJ whole genome shotgun (WGS) entry which is preliminary data.</text>
</comment>
<dbReference type="STRING" id="36856.ATB98_00845"/>
<accession>A0A178YRF9</accession>
<dbReference type="OrthoDB" id="8357043at2"/>
<dbReference type="AlphaFoldDB" id="A0A178YRF9"/>
<protein>
    <submittedName>
        <fullName evidence="1">Uncharacterized protein</fullName>
    </submittedName>
</protein>
<name>A0A178YRF9_SINSA</name>
<gene>
    <name evidence="1" type="ORF">ATB98_00845</name>
</gene>
<evidence type="ECO:0000313" key="2">
    <source>
        <dbReference type="Proteomes" id="UP000078507"/>
    </source>
</evidence>
<proteinExistence type="predicted"/>
<keyword evidence="2" id="KW-1185">Reference proteome</keyword>
<reference evidence="1 2" key="1">
    <citation type="submission" date="2015-11" db="EMBL/GenBank/DDBJ databases">
        <title>Ensifer anhuiense sp. nov., an effective nitrogen fixation bacterium with Glycine soja.</title>
        <authorList>
            <person name="Yan H."/>
            <person name="Chen W."/>
        </authorList>
    </citation>
    <scope>NUCLEOTIDE SEQUENCE [LARGE SCALE GENOMIC DNA]</scope>
    <source>
        <strain evidence="1 2">LMG 7837</strain>
    </source>
</reference>
<evidence type="ECO:0000313" key="1">
    <source>
        <dbReference type="EMBL" id="OAP50148.1"/>
    </source>
</evidence>
<dbReference type="Proteomes" id="UP000078507">
    <property type="component" value="Unassembled WGS sequence"/>
</dbReference>
<dbReference type="RefSeq" id="WP_066868357.1">
    <property type="nucleotide sequence ID" value="NZ_LNQB01000044.1"/>
</dbReference>
<dbReference type="EMBL" id="LNQB01000044">
    <property type="protein sequence ID" value="OAP50148.1"/>
    <property type="molecule type" value="Genomic_DNA"/>
</dbReference>